<evidence type="ECO:0000259" key="7">
    <source>
        <dbReference type="SMART" id="SM00702"/>
    </source>
</evidence>
<evidence type="ECO:0000256" key="6">
    <source>
        <dbReference type="SAM" id="MobiDB-lite"/>
    </source>
</evidence>
<dbReference type="Gene3D" id="2.60.120.620">
    <property type="entry name" value="q2cbj1_9rhob like domain"/>
    <property type="match status" value="1"/>
</dbReference>
<dbReference type="PANTHER" id="PTHR10869">
    <property type="entry name" value="PROLYL 4-HYDROXYLASE ALPHA SUBUNIT"/>
    <property type="match status" value="1"/>
</dbReference>
<evidence type="ECO:0000256" key="5">
    <source>
        <dbReference type="ARBA" id="ARBA00023004"/>
    </source>
</evidence>
<dbReference type="KEGG" id="pti:PHATRDRAFT_50514"/>
<evidence type="ECO:0000313" key="9">
    <source>
        <dbReference type="Proteomes" id="UP000000759"/>
    </source>
</evidence>
<dbReference type="SMART" id="SM00702">
    <property type="entry name" value="P4Hc"/>
    <property type="match status" value="1"/>
</dbReference>
<keyword evidence="5" id="KW-0408">Iron</keyword>
<dbReference type="GeneID" id="7199290"/>
<dbReference type="PANTHER" id="PTHR10869:SF226">
    <property type="entry name" value="PROLYL 4-HYDROXYLASE ALPHA SUBUNIT DOMAIN-CONTAINING PROTEIN"/>
    <property type="match status" value="1"/>
</dbReference>
<proteinExistence type="predicted"/>
<dbReference type="AlphaFoldDB" id="B7GEC2"/>
<organism evidence="8 9">
    <name type="scientific">Phaeodactylum tricornutum (strain CCAP 1055/1)</name>
    <dbReference type="NCBI Taxonomy" id="556484"/>
    <lineage>
        <taxon>Eukaryota</taxon>
        <taxon>Sar</taxon>
        <taxon>Stramenopiles</taxon>
        <taxon>Ochrophyta</taxon>
        <taxon>Bacillariophyta</taxon>
        <taxon>Bacillariophyceae</taxon>
        <taxon>Bacillariophycidae</taxon>
        <taxon>Naviculales</taxon>
        <taxon>Phaeodactylaceae</taxon>
        <taxon>Phaeodactylum</taxon>
    </lineage>
</organism>
<dbReference type="OrthoDB" id="420380at2759"/>
<keyword evidence="3" id="KW-0223">Dioxygenase</keyword>
<protein>
    <recommendedName>
        <fullName evidence="7">Prolyl 4-hydroxylase alpha subunit domain-containing protein</fullName>
    </recommendedName>
</protein>
<feature type="domain" description="Prolyl 4-hydroxylase alpha subunit" evidence="7">
    <location>
        <begin position="484"/>
        <end position="664"/>
    </location>
</feature>
<dbReference type="Proteomes" id="UP000000759">
    <property type="component" value="Chromosome 30"/>
</dbReference>
<dbReference type="RefSeq" id="XP_002185409.1">
    <property type="nucleotide sequence ID" value="XM_002185373.1"/>
</dbReference>
<dbReference type="EMBL" id="CM000632">
    <property type="protein sequence ID" value="EEC43078.1"/>
    <property type="molecule type" value="Genomic_DNA"/>
</dbReference>
<dbReference type="GO" id="GO:0031418">
    <property type="term" value="F:L-ascorbic acid binding"/>
    <property type="evidence" value="ECO:0007669"/>
    <property type="project" value="InterPro"/>
</dbReference>
<gene>
    <name evidence="8" type="ORF">PHATRDRAFT_50514</name>
</gene>
<dbReference type="InParanoid" id="B7GEC2"/>
<keyword evidence="2" id="KW-0479">Metal-binding</keyword>
<evidence type="ECO:0000313" key="8">
    <source>
        <dbReference type="EMBL" id="EEC43078.1"/>
    </source>
</evidence>
<evidence type="ECO:0000256" key="3">
    <source>
        <dbReference type="ARBA" id="ARBA00022964"/>
    </source>
</evidence>
<dbReference type="GO" id="GO:0004656">
    <property type="term" value="F:procollagen-proline 4-dioxygenase activity"/>
    <property type="evidence" value="ECO:0007669"/>
    <property type="project" value="TreeGrafter"/>
</dbReference>
<dbReference type="InterPro" id="IPR044862">
    <property type="entry name" value="Pro_4_hyd_alph_FE2OG_OXY"/>
</dbReference>
<name>B7GEC2_PHATC</name>
<feature type="compositionally biased region" description="Acidic residues" evidence="6">
    <location>
        <begin position="63"/>
        <end position="83"/>
    </location>
</feature>
<evidence type="ECO:0000256" key="4">
    <source>
        <dbReference type="ARBA" id="ARBA00023002"/>
    </source>
</evidence>
<dbReference type="eggNOG" id="KOG1591">
    <property type="taxonomic scope" value="Eukaryota"/>
</dbReference>
<feature type="region of interest" description="Disordered" evidence="6">
    <location>
        <begin position="34"/>
        <end position="100"/>
    </location>
</feature>
<dbReference type="InterPro" id="IPR006620">
    <property type="entry name" value="Pro_4_hyd_alph"/>
</dbReference>
<reference evidence="8 9" key="1">
    <citation type="journal article" date="2008" name="Nature">
        <title>The Phaeodactylum genome reveals the evolutionary history of diatom genomes.</title>
        <authorList>
            <person name="Bowler C."/>
            <person name="Allen A.E."/>
            <person name="Badger J.H."/>
            <person name="Grimwood J."/>
            <person name="Jabbari K."/>
            <person name="Kuo A."/>
            <person name="Maheswari U."/>
            <person name="Martens C."/>
            <person name="Maumus F."/>
            <person name="Otillar R.P."/>
            <person name="Rayko E."/>
            <person name="Salamov A."/>
            <person name="Vandepoele K."/>
            <person name="Beszteri B."/>
            <person name="Gruber A."/>
            <person name="Heijde M."/>
            <person name="Katinka M."/>
            <person name="Mock T."/>
            <person name="Valentin K."/>
            <person name="Verret F."/>
            <person name="Berges J.A."/>
            <person name="Brownlee C."/>
            <person name="Cadoret J.P."/>
            <person name="Chiovitti A."/>
            <person name="Choi C.J."/>
            <person name="Coesel S."/>
            <person name="De Martino A."/>
            <person name="Detter J.C."/>
            <person name="Durkin C."/>
            <person name="Falciatore A."/>
            <person name="Fournet J."/>
            <person name="Haruta M."/>
            <person name="Huysman M.J."/>
            <person name="Jenkins B.D."/>
            <person name="Jiroutova K."/>
            <person name="Jorgensen R.E."/>
            <person name="Joubert Y."/>
            <person name="Kaplan A."/>
            <person name="Kroger N."/>
            <person name="Kroth P.G."/>
            <person name="La Roche J."/>
            <person name="Lindquist E."/>
            <person name="Lommer M."/>
            <person name="Martin-Jezequel V."/>
            <person name="Lopez P.J."/>
            <person name="Lucas S."/>
            <person name="Mangogna M."/>
            <person name="McGinnis K."/>
            <person name="Medlin L.K."/>
            <person name="Montsant A."/>
            <person name="Oudot-Le Secq M.P."/>
            <person name="Napoli C."/>
            <person name="Obornik M."/>
            <person name="Parker M.S."/>
            <person name="Petit J.L."/>
            <person name="Porcel B.M."/>
            <person name="Poulsen N."/>
            <person name="Robison M."/>
            <person name="Rychlewski L."/>
            <person name="Rynearson T.A."/>
            <person name="Schmutz J."/>
            <person name="Shapiro H."/>
            <person name="Siaut M."/>
            <person name="Stanley M."/>
            <person name="Sussman M.R."/>
            <person name="Taylor A.R."/>
            <person name="Vardi A."/>
            <person name="von Dassow P."/>
            <person name="Vyverman W."/>
            <person name="Willis A."/>
            <person name="Wyrwicz L.S."/>
            <person name="Rokhsar D.S."/>
            <person name="Weissenbach J."/>
            <person name="Armbrust E.V."/>
            <person name="Green B.R."/>
            <person name="Van de Peer Y."/>
            <person name="Grigoriev I.V."/>
        </authorList>
    </citation>
    <scope>NUCLEOTIDE SEQUENCE [LARGE SCALE GENOMIC DNA]</scope>
    <source>
        <strain evidence="8 9">CCAP 1055/1</strain>
    </source>
</reference>
<keyword evidence="4" id="KW-0560">Oxidoreductase</keyword>
<comment type="cofactor">
    <cofactor evidence="1">
        <name>L-ascorbate</name>
        <dbReference type="ChEBI" id="CHEBI:38290"/>
    </cofactor>
</comment>
<reference evidence="9" key="2">
    <citation type="submission" date="2008-08" db="EMBL/GenBank/DDBJ databases">
        <authorList>
            <consortium name="Diatom Consortium"/>
            <person name="Grigoriev I."/>
            <person name="Grimwood J."/>
            <person name="Kuo A."/>
            <person name="Otillar R.P."/>
            <person name="Salamov A."/>
            <person name="Detter J.C."/>
            <person name="Lindquist E."/>
            <person name="Shapiro H."/>
            <person name="Lucas S."/>
            <person name="Glavina del Rio T."/>
            <person name="Pitluck S."/>
            <person name="Rokhsar D."/>
            <person name="Bowler C."/>
        </authorList>
    </citation>
    <scope>GENOME REANNOTATION</scope>
    <source>
        <strain evidence="9">CCAP 1055/1</strain>
    </source>
</reference>
<evidence type="ECO:0000256" key="1">
    <source>
        <dbReference type="ARBA" id="ARBA00001961"/>
    </source>
</evidence>
<dbReference type="Pfam" id="PF13640">
    <property type="entry name" value="2OG-FeII_Oxy_3"/>
    <property type="match status" value="1"/>
</dbReference>
<dbReference type="HOGENOM" id="CLU_395102_0_0_1"/>
<evidence type="ECO:0000256" key="2">
    <source>
        <dbReference type="ARBA" id="ARBA00022723"/>
    </source>
</evidence>
<accession>B7GEC2</accession>
<dbReference type="InterPro" id="IPR045054">
    <property type="entry name" value="P4HA-like"/>
</dbReference>
<feature type="compositionally biased region" description="Acidic residues" evidence="6">
    <location>
        <begin position="34"/>
        <end position="50"/>
    </location>
</feature>
<keyword evidence="9" id="KW-1185">Reference proteome</keyword>
<sequence length="674" mass="76699">MIANFNDALAYFICRPCRSSMRSALAMEHSGDEGNLDIDVNDDDGVDGDSPDNGSDKDSDASTWEDDTASGYENEEEETDEYEATSKSSRSQKRRQGRDTTFLPRNRVPLLLQQHWIARVVAIAATVLTYPSISGSTSPGGISAIRTANLTFCPGRNLGDHYDPIDRRNGLRVMDFHVPKTLLPALKRHLAADWLQDDDYSLVLAAMDDWIDQVLLDYPQVQCITDVLEKERISGNRSRCLVKGYSFYYQTPTFASMYAEDGVGTISTGFPGDRGTFDSVNSFHNIKLPQQHLKRSKLRPSHLTFTGFAAQFDNRSPEPLWLFWDDAHSNRATLIGEIAPLKRLGTATIPGQAFFLTPVHGRSHKVVRWVVTAETAVYVYDPSSTHTLEQLDEQQVSAQWKNAEQERLYDMLRLHDEFACYILNDTGWRPFPVPCPFTTRGLPSFFSQTHCVVLPDTAFSETKNNNNKIHQSDQLTLKVVSVTLRVFEIERFLTPDECNARGIGDEQFDGRWWRIRDKHIRQQRDLSTRSSSNTWLERSAAVNNLTDRLYRRAAHVLQIDESLLQSALPLDEDGNEPTYSNYHSLAESLQIVRYTEGEEYTAHHDFVYPPIRHRYQPTRFATLLFYLNDNFEGGKLHFLEPSTLNIMKTTCLNTHRLRSLAAKSTWQTYGSGNP</sequence>
<dbReference type="PaxDb" id="2850-Phatr50514"/>
<dbReference type="GO" id="GO:0005783">
    <property type="term" value="C:endoplasmic reticulum"/>
    <property type="evidence" value="ECO:0007669"/>
    <property type="project" value="TreeGrafter"/>
</dbReference>
<dbReference type="GO" id="GO:0005506">
    <property type="term" value="F:iron ion binding"/>
    <property type="evidence" value="ECO:0007669"/>
    <property type="project" value="InterPro"/>
</dbReference>